<dbReference type="GO" id="GO:0055085">
    <property type="term" value="P:transmembrane transport"/>
    <property type="evidence" value="ECO:0007669"/>
    <property type="project" value="InterPro"/>
</dbReference>
<dbReference type="RefSeq" id="WP_124341306.1">
    <property type="nucleotide sequence ID" value="NZ_BHYL01000027.1"/>
</dbReference>
<dbReference type="EMBL" id="BHYL01000027">
    <property type="protein sequence ID" value="GCD18751.1"/>
    <property type="molecule type" value="Genomic_DNA"/>
</dbReference>
<evidence type="ECO:0000256" key="7">
    <source>
        <dbReference type="RuleBase" id="RU363032"/>
    </source>
</evidence>
<proteinExistence type="inferred from homology"/>
<evidence type="ECO:0000313" key="11">
    <source>
        <dbReference type="Proteomes" id="UP000288246"/>
    </source>
</evidence>
<dbReference type="PANTHER" id="PTHR30193:SF41">
    <property type="entry name" value="DIACETYLCHITOBIOSE UPTAKE SYSTEM PERMEASE PROTEIN NGCF"/>
    <property type="match status" value="1"/>
</dbReference>
<feature type="transmembrane region" description="Helical" evidence="7">
    <location>
        <begin position="231"/>
        <end position="248"/>
    </location>
</feature>
<protein>
    <submittedName>
        <fullName evidence="10">ABC transporter permease</fullName>
    </submittedName>
</protein>
<feature type="domain" description="ABC transmembrane type-1" evidence="9">
    <location>
        <begin position="88"/>
        <end position="302"/>
    </location>
</feature>
<sequence>MTDVVTPERTLAQPRKHRHSSPMRRKQNATAYLLIAPFVAIFVLFLVTPLVYAGYLSLFREQLVGGTAFVGLENYSRALSDPSFLSGVGRMTLFLVIQVPVMLGLSLLFALLLDAGVLYLQRFIRLGIFVPYAVPGVVAALMWGYLYGPDFGPAAQIADAVGAPAPPFLSADWMLFSIMNIVTWEFVGYNMIIIYAALRAIPAELYDAASVDGAGAVRTAWSIKIPAVRPALLLTLIFSVIGTFQLFTEPNLLQSLAPNVIGTDYTPNLYAYNLSFINRDLNYAAAIAFVLGIVIMIVSYVVQLSAQRRERKERAR</sequence>
<dbReference type="Proteomes" id="UP000288246">
    <property type="component" value="Unassembled WGS sequence"/>
</dbReference>
<dbReference type="CDD" id="cd06261">
    <property type="entry name" value="TM_PBP2"/>
    <property type="match status" value="1"/>
</dbReference>
<evidence type="ECO:0000256" key="1">
    <source>
        <dbReference type="ARBA" id="ARBA00004651"/>
    </source>
</evidence>
<name>A0A401UVN7_9CELL</name>
<comment type="caution">
    <text evidence="10">The sequence shown here is derived from an EMBL/GenBank/DDBJ whole genome shotgun (WGS) entry which is preliminary data.</text>
</comment>
<organism evidence="10 11">
    <name type="scientific">Cellulomonas algicola</name>
    <dbReference type="NCBI Taxonomy" id="2071633"/>
    <lineage>
        <taxon>Bacteria</taxon>
        <taxon>Bacillati</taxon>
        <taxon>Actinomycetota</taxon>
        <taxon>Actinomycetes</taxon>
        <taxon>Micrococcales</taxon>
        <taxon>Cellulomonadaceae</taxon>
        <taxon>Cellulomonas</taxon>
    </lineage>
</organism>
<feature type="transmembrane region" description="Helical" evidence="7">
    <location>
        <begin position="283"/>
        <end position="306"/>
    </location>
</feature>
<evidence type="ECO:0000256" key="8">
    <source>
        <dbReference type="SAM" id="MobiDB-lite"/>
    </source>
</evidence>
<keyword evidence="3" id="KW-1003">Cell membrane</keyword>
<keyword evidence="4 7" id="KW-0812">Transmembrane</keyword>
<keyword evidence="6 7" id="KW-0472">Membrane</keyword>
<evidence type="ECO:0000256" key="6">
    <source>
        <dbReference type="ARBA" id="ARBA00023136"/>
    </source>
</evidence>
<feature type="transmembrane region" description="Helical" evidence="7">
    <location>
        <begin position="31"/>
        <end position="55"/>
    </location>
</feature>
<dbReference type="InterPro" id="IPR000515">
    <property type="entry name" value="MetI-like"/>
</dbReference>
<feature type="transmembrane region" description="Helical" evidence="7">
    <location>
        <begin position="123"/>
        <end position="146"/>
    </location>
</feature>
<dbReference type="AlphaFoldDB" id="A0A401UVN7"/>
<reference evidence="10 11" key="1">
    <citation type="submission" date="2018-11" db="EMBL/GenBank/DDBJ databases">
        <title>Draft genome sequence of Cellulomonas takizawaensis strain TKZ-21.</title>
        <authorList>
            <person name="Yamamura H."/>
            <person name="Hayashi T."/>
            <person name="Hamada M."/>
            <person name="Serisawa Y."/>
            <person name="Matsuyama K."/>
            <person name="Nakagawa Y."/>
            <person name="Otoguro M."/>
            <person name="Yanagida F."/>
            <person name="Hayakawa M."/>
        </authorList>
    </citation>
    <scope>NUCLEOTIDE SEQUENCE [LARGE SCALE GENOMIC DNA]</scope>
    <source>
        <strain evidence="10 11">TKZ-21</strain>
    </source>
</reference>
<evidence type="ECO:0000313" key="10">
    <source>
        <dbReference type="EMBL" id="GCD18751.1"/>
    </source>
</evidence>
<feature type="transmembrane region" description="Helical" evidence="7">
    <location>
        <begin position="91"/>
        <end position="111"/>
    </location>
</feature>
<evidence type="ECO:0000256" key="2">
    <source>
        <dbReference type="ARBA" id="ARBA00022448"/>
    </source>
</evidence>
<dbReference type="InterPro" id="IPR051393">
    <property type="entry name" value="ABC_transporter_permease"/>
</dbReference>
<keyword evidence="5 7" id="KW-1133">Transmembrane helix</keyword>
<dbReference type="PANTHER" id="PTHR30193">
    <property type="entry name" value="ABC TRANSPORTER PERMEASE PROTEIN"/>
    <property type="match status" value="1"/>
</dbReference>
<comment type="similarity">
    <text evidence="7">Belongs to the binding-protein-dependent transport system permease family.</text>
</comment>
<dbReference type="Pfam" id="PF00528">
    <property type="entry name" value="BPD_transp_1"/>
    <property type="match status" value="1"/>
</dbReference>
<dbReference type="PROSITE" id="PS50928">
    <property type="entry name" value="ABC_TM1"/>
    <property type="match status" value="1"/>
</dbReference>
<evidence type="ECO:0000256" key="3">
    <source>
        <dbReference type="ARBA" id="ARBA00022475"/>
    </source>
</evidence>
<accession>A0A401UVN7</accession>
<dbReference type="GO" id="GO:0005886">
    <property type="term" value="C:plasma membrane"/>
    <property type="evidence" value="ECO:0007669"/>
    <property type="project" value="UniProtKB-SubCell"/>
</dbReference>
<evidence type="ECO:0000259" key="9">
    <source>
        <dbReference type="PROSITE" id="PS50928"/>
    </source>
</evidence>
<gene>
    <name evidence="10" type="ORF">CTKZ_03130</name>
</gene>
<keyword evidence="11" id="KW-1185">Reference proteome</keyword>
<comment type="subcellular location">
    <subcellularLocation>
        <location evidence="1 7">Cell membrane</location>
        <topology evidence="1 7">Multi-pass membrane protein</topology>
    </subcellularLocation>
</comment>
<feature type="transmembrane region" description="Helical" evidence="7">
    <location>
        <begin position="173"/>
        <end position="198"/>
    </location>
</feature>
<evidence type="ECO:0000256" key="5">
    <source>
        <dbReference type="ARBA" id="ARBA00022989"/>
    </source>
</evidence>
<feature type="compositionally biased region" description="Basic residues" evidence="8">
    <location>
        <begin position="14"/>
        <end position="24"/>
    </location>
</feature>
<dbReference type="SUPFAM" id="SSF161098">
    <property type="entry name" value="MetI-like"/>
    <property type="match status" value="1"/>
</dbReference>
<feature type="region of interest" description="Disordered" evidence="8">
    <location>
        <begin position="1"/>
        <end position="24"/>
    </location>
</feature>
<dbReference type="InterPro" id="IPR035906">
    <property type="entry name" value="MetI-like_sf"/>
</dbReference>
<dbReference type="OrthoDB" id="9805974at2"/>
<evidence type="ECO:0000256" key="4">
    <source>
        <dbReference type="ARBA" id="ARBA00022692"/>
    </source>
</evidence>
<dbReference type="Gene3D" id="1.10.3720.10">
    <property type="entry name" value="MetI-like"/>
    <property type="match status" value="1"/>
</dbReference>
<keyword evidence="2 7" id="KW-0813">Transport</keyword>